<evidence type="ECO:0000256" key="2">
    <source>
        <dbReference type="SAM" id="SignalP"/>
    </source>
</evidence>
<evidence type="ECO:0000256" key="1">
    <source>
        <dbReference type="SAM" id="MobiDB-lite"/>
    </source>
</evidence>
<keyword evidence="2" id="KW-0732">Signal</keyword>
<feature type="chain" id="PRO_5014908585" evidence="2">
    <location>
        <begin position="25"/>
        <end position="72"/>
    </location>
</feature>
<accession>A0A2M4DE12</accession>
<name>A0A2M4DE12_ANODA</name>
<dbReference type="EMBL" id="GGFL01011561">
    <property type="protein sequence ID" value="MBW75739.1"/>
    <property type="molecule type" value="Transcribed_RNA"/>
</dbReference>
<sequence>MIQCGAPCPHTHKNLFLLPLFLHAAPTEDDGADGCSHSTNTPRWPPPGKHRRESGSRRAEESCRVGGLYHHH</sequence>
<organism evidence="3">
    <name type="scientific">Anopheles darlingi</name>
    <name type="common">Mosquito</name>
    <dbReference type="NCBI Taxonomy" id="43151"/>
    <lineage>
        <taxon>Eukaryota</taxon>
        <taxon>Metazoa</taxon>
        <taxon>Ecdysozoa</taxon>
        <taxon>Arthropoda</taxon>
        <taxon>Hexapoda</taxon>
        <taxon>Insecta</taxon>
        <taxon>Pterygota</taxon>
        <taxon>Neoptera</taxon>
        <taxon>Endopterygota</taxon>
        <taxon>Diptera</taxon>
        <taxon>Nematocera</taxon>
        <taxon>Culicoidea</taxon>
        <taxon>Culicidae</taxon>
        <taxon>Anophelinae</taxon>
        <taxon>Anopheles</taxon>
    </lineage>
</organism>
<proteinExistence type="predicted"/>
<feature type="region of interest" description="Disordered" evidence="1">
    <location>
        <begin position="28"/>
        <end position="72"/>
    </location>
</feature>
<protein>
    <submittedName>
        <fullName evidence="3">Putative secreted protein</fullName>
    </submittedName>
</protein>
<feature type="signal peptide" evidence="2">
    <location>
        <begin position="1"/>
        <end position="24"/>
    </location>
</feature>
<feature type="compositionally biased region" description="Basic and acidic residues" evidence="1">
    <location>
        <begin position="53"/>
        <end position="63"/>
    </location>
</feature>
<reference evidence="3" key="1">
    <citation type="submission" date="2018-01" db="EMBL/GenBank/DDBJ databases">
        <title>An insight into the sialome of Amazonian anophelines.</title>
        <authorList>
            <person name="Ribeiro J.M."/>
            <person name="Scarpassa V."/>
            <person name="Calvo E."/>
        </authorList>
    </citation>
    <scope>NUCLEOTIDE SEQUENCE</scope>
</reference>
<evidence type="ECO:0000313" key="3">
    <source>
        <dbReference type="EMBL" id="MBW75739.1"/>
    </source>
</evidence>
<dbReference type="AlphaFoldDB" id="A0A2M4DE12"/>